<dbReference type="NCBIfam" id="TIGR01197">
    <property type="entry name" value="nramp"/>
    <property type="match status" value="1"/>
</dbReference>
<dbReference type="InterPro" id="IPR006016">
    <property type="entry name" value="UspA"/>
</dbReference>
<dbReference type="PANTHER" id="PTHR11706:SF33">
    <property type="entry name" value="NATURAL RESISTANCE-ASSOCIATED MACROPHAGE PROTEIN 2"/>
    <property type="match status" value="1"/>
</dbReference>
<organism evidence="9 10">
    <name type="scientific">Candidatus Opimibacter skivensis</name>
    <dbReference type="NCBI Taxonomy" id="2982028"/>
    <lineage>
        <taxon>Bacteria</taxon>
        <taxon>Pseudomonadati</taxon>
        <taxon>Bacteroidota</taxon>
        <taxon>Saprospiria</taxon>
        <taxon>Saprospirales</taxon>
        <taxon>Saprospiraceae</taxon>
        <taxon>Candidatus Opimibacter</taxon>
    </lineage>
</organism>
<feature type="transmembrane region" description="Helical" evidence="7">
    <location>
        <begin position="30"/>
        <end position="45"/>
    </location>
</feature>
<evidence type="ECO:0000256" key="4">
    <source>
        <dbReference type="ARBA" id="ARBA00022847"/>
    </source>
</evidence>
<keyword evidence="7" id="KW-0406">Ion transport</keyword>
<feature type="transmembrane region" description="Helical" evidence="7">
    <location>
        <begin position="302"/>
        <end position="325"/>
    </location>
</feature>
<accession>A0A9D7STN3</accession>
<feature type="transmembrane region" description="Helical" evidence="7">
    <location>
        <begin position="107"/>
        <end position="134"/>
    </location>
</feature>
<reference evidence="9 10" key="1">
    <citation type="submission" date="2020-10" db="EMBL/GenBank/DDBJ databases">
        <title>Connecting structure to function with the recovery of over 1000 high-quality activated sludge metagenome-assembled genomes encoding full-length rRNA genes using long-read sequencing.</title>
        <authorList>
            <person name="Singleton C.M."/>
            <person name="Petriglieri F."/>
            <person name="Kristensen J.M."/>
            <person name="Kirkegaard R.H."/>
            <person name="Michaelsen T.Y."/>
            <person name="Andersen M.H."/>
            <person name="Karst S.M."/>
            <person name="Dueholm M.S."/>
            <person name="Nielsen P.H."/>
            <person name="Albertsen M."/>
        </authorList>
    </citation>
    <scope>NUCLEOTIDE SEQUENCE [LARGE SCALE GENOMIC DNA]</scope>
    <source>
        <strain evidence="9">Ribe_18-Q3-R11-54_MAXAC.273</strain>
    </source>
</reference>
<evidence type="ECO:0000256" key="6">
    <source>
        <dbReference type="ARBA" id="ARBA00023136"/>
    </source>
</evidence>
<dbReference type="EMBL" id="JADKGY010000001">
    <property type="protein sequence ID" value="MBK9981788.1"/>
    <property type="molecule type" value="Genomic_DNA"/>
</dbReference>
<feature type="transmembrane region" description="Helical" evidence="7">
    <location>
        <begin position="206"/>
        <end position="226"/>
    </location>
</feature>
<feature type="transmembrane region" description="Helical" evidence="7">
    <location>
        <begin position="167"/>
        <end position="186"/>
    </location>
</feature>
<keyword evidence="3 7" id="KW-0812">Transmembrane</keyword>
<evidence type="ECO:0000259" key="8">
    <source>
        <dbReference type="Pfam" id="PF00582"/>
    </source>
</evidence>
<dbReference type="NCBIfam" id="NF001923">
    <property type="entry name" value="PRK00701.1"/>
    <property type="match status" value="1"/>
</dbReference>
<evidence type="ECO:0000313" key="10">
    <source>
        <dbReference type="Proteomes" id="UP000808337"/>
    </source>
</evidence>
<protein>
    <recommendedName>
        <fullName evidence="7">Divalent metal cation transporter MntH</fullName>
    </recommendedName>
</protein>
<dbReference type="Pfam" id="PF00582">
    <property type="entry name" value="Usp"/>
    <property type="match status" value="1"/>
</dbReference>
<feature type="transmembrane region" description="Helical" evidence="7">
    <location>
        <begin position="65"/>
        <end position="87"/>
    </location>
</feature>
<feature type="domain" description="UspA" evidence="8">
    <location>
        <begin position="495"/>
        <end position="628"/>
    </location>
</feature>
<evidence type="ECO:0000256" key="3">
    <source>
        <dbReference type="ARBA" id="ARBA00022692"/>
    </source>
</evidence>
<dbReference type="GO" id="GO:0005886">
    <property type="term" value="C:plasma membrane"/>
    <property type="evidence" value="ECO:0007669"/>
    <property type="project" value="UniProtKB-SubCell"/>
</dbReference>
<feature type="transmembrane region" description="Helical" evidence="7">
    <location>
        <begin position="256"/>
        <end position="277"/>
    </location>
</feature>
<dbReference type="HAMAP" id="MF_00221">
    <property type="entry name" value="NRAMP"/>
    <property type="match status" value="1"/>
</dbReference>
<evidence type="ECO:0000256" key="2">
    <source>
        <dbReference type="ARBA" id="ARBA00022448"/>
    </source>
</evidence>
<keyword evidence="4 7" id="KW-0769">Symport</keyword>
<gene>
    <name evidence="7" type="primary">mntH</name>
    <name evidence="9" type="ORF">IPP15_05085</name>
</gene>
<feature type="transmembrane region" description="Helical" evidence="7">
    <location>
        <begin position="369"/>
        <end position="390"/>
    </location>
</feature>
<dbReference type="Pfam" id="PF01566">
    <property type="entry name" value="Nramp"/>
    <property type="match status" value="1"/>
</dbReference>
<dbReference type="SUPFAM" id="SSF52402">
    <property type="entry name" value="Adenine nucleotide alpha hydrolases-like"/>
    <property type="match status" value="1"/>
</dbReference>
<keyword evidence="5 7" id="KW-1133">Transmembrane helix</keyword>
<dbReference type="GO" id="GO:0015086">
    <property type="term" value="F:cadmium ion transmembrane transporter activity"/>
    <property type="evidence" value="ECO:0007669"/>
    <property type="project" value="TreeGrafter"/>
</dbReference>
<evidence type="ECO:0000256" key="5">
    <source>
        <dbReference type="ARBA" id="ARBA00022989"/>
    </source>
</evidence>
<keyword evidence="6 7" id="KW-0472">Membrane</keyword>
<comment type="subcellular location">
    <subcellularLocation>
        <location evidence="7">Cell membrane</location>
        <topology evidence="7">Multi-pass membrane protein</topology>
    </subcellularLocation>
    <subcellularLocation>
        <location evidence="1">Membrane</location>
        <topology evidence="1">Multi-pass membrane protein</topology>
    </subcellularLocation>
</comment>
<evidence type="ECO:0000256" key="7">
    <source>
        <dbReference type="HAMAP-Rule" id="MF_00221"/>
    </source>
</evidence>
<keyword evidence="7" id="KW-1003">Cell membrane</keyword>
<feature type="transmembrane region" description="Helical" evidence="7">
    <location>
        <begin position="140"/>
        <end position="160"/>
    </location>
</feature>
<evidence type="ECO:0000313" key="9">
    <source>
        <dbReference type="EMBL" id="MBK9981788.1"/>
    </source>
</evidence>
<dbReference type="Proteomes" id="UP000808337">
    <property type="component" value="Unassembled WGS sequence"/>
</dbReference>
<comment type="function">
    <text evidence="7">H(+)-stimulated, divalent metal cation uptake system.</text>
</comment>
<dbReference type="PANTHER" id="PTHR11706">
    <property type="entry name" value="SOLUTE CARRIER PROTEIN FAMILY 11 MEMBER"/>
    <property type="match status" value="1"/>
</dbReference>
<dbReference type="Gene3D" id="3.40.50.620">
    <property type="entry name" value="HUPs"/>
    <property type="match status" value="1"/>
</dbReference>
<dbReference type="InterPro" id="IPR014729">
    <property type="entry name" value="Rossmann-like_a/b/a_fold"/>
</dbReference>
<feature type="transmembrane region" description="Helical" evidence="7">
    <location>
        <begin position="410"/>
        <end position="431"/>
    </location>
</feature>
<keyword evidence="2 7" id="KW-0813">Transport</keyword>
<dbReference type="GO" id="GO:0005384">
    <property type="term" value="F:manganese ion transmembrane transporter activity"/>
    <property type="evidence" value="ECO:0007669"/>
    <property type="project" value="TreeGrafter"/>
</dbReference>
<evidence type="ECO:0000256" key="1">
    <source>
        <dbReference type="ARBA" id="ARBA00004141"/>
    </source>
</evidence>
<dbReference type="GO" id="GO:0015293">
    <property type="term" value="F:symporter activity"/>
    <property type="evidence" value="ECO:0007669"/>
    <property type="project" value="UniProtKB-UniRule"/>
</dbReference>
<feature type="transmembrane region" description="Helical" evidence="7">
    <location>
        <begin position="345"/>
        <end position="363"/>
    </location>
</feature>
<proteinExistence type="inferred from homology"/>
<comment type="caution">
    <text evidence="9">The sequence shown here is derived from an EMBL/GenBank/DDBJ whole genome shotgun (WGS) entry which is preliminary data.</text>
</comment>
<dbReference type="PRINTS" id="PR00447">
    <property type="entry name" value="NATRESASSCMP"/>
</dbReference>
<dbReference type="GO" id="GO:0046872">
    <property type="term" value="F:metal ion binding"/>
    <property type="evidence" value="ECO:0007669"/>
    <property type="project" value="UniProtKB-UniRule"/>
</dbReference>
<dbReference type="AlphaFoldDB" id="A0A9D7STN3"/>
<name>A0A9D7STN3_9BACT</name>
<sequence>MQHIEEPMASLSEVNASVDVMKATSNRRKLFSFLGPAYLISVGYMDPGNWATDLAGGSQFGYKLIWVLLMSNLIALLLQSLSARLGIVRSRDLAQASREMYPRFVNIYLYILAEIAIAACDLAEVLGMAIGLQLLFHLPLMWGVSITVLDTFLVLFLFNYGMRKLEVFILSLIAIIGMSFLAQMFFAKPDFGELVTGFIPGIPSSAALYIAIGIIGATVMPHNLYLHSSLVQTRKFLRNPAEIKLAIKYNFIDSAIALNLAFFVNAAILILAASVFFKNGLFDVAEIQDAYKLLQPMLGTRWAPILFAVALIAAGQSSTITGTLAGQVVMEGYLNLRIAPWIRRLLTRLIAIVPALIIIQLLGEGATGSLLVLSQVILSLQLGFAIIPLIHFVSDKEKMKEFVIKPYIRILAWLSAAIIVGLNAKLVVATLGEWMSQPGENTWILKVTVLPVAIFTAIILLYITFVPLIVRKKKYREPLPHGTFSEITTAVATRYKRIAITIDFTKTDHTTISHAILQGGKEAEYKLIHVVETAGALAIGKDIRDYETLSDERNLMMYSDNLTSMGYKNSISIGYGRPKNGIVEKVKEFDADLLVMGAHGHKVFKDLIFGTTVDDVRHKLEIPVLIVR</sequence>
<dbReference type="InterPro" id="IPR001046">
    <property type="entry name" value="NRAMP_fam"/>
</dbReference>
<dbReference type="CDD" id="cd00293">
    <property type="entry name" value="USP-like"/>
    <property type="match status" value="1"/>
</dbReference>
<dbReference type="NCBIfam" id="NF037982">
    <property type="entry name" value="Nramp_1"/>
    <property type="match status" value="1"/>
</dbReference>
<comment type="caution">
    <text evidence="7">Lacks conserved residue(s) required for the propagation of feature annotation.</text>
</comment>
<feature type="transmembrane region" description="Helical" evidence="7">
    <location>
        <begin position="443"/>
        <end position="470"/>
    </location>
</feature>
<dbReference type="GO" id="GO:0034755">
    <property type="term" value="P:iron ion transmembrane transport"/>
    <property type="evidence" value="ECO:0007669"/>
    <property type="project" value="TreeGrafter"/>
</dbReference>
<comment type="similarity">
    <text evidence="7">Belongs to the NRAMP family.</text>
</comment>